<sequence>MPVNSEFSPCVVIPCYNHGAMMSSVLARLVPFSLPVFIVDDGSDAATQQMLKQLAAENDSVTLIGLTQNSGKGAAVISGIKAAAQAGFTHVLQVDADGQHQIEDAPHLLDAAKRHPDSLISGRPRYDASVPKSRLYGRYITHVWVWIETLSFSIKDSMCGFRVYPVDVTLTLIARQSVGHRMDFDTEIMVRLYWAGTPSRFVDTAVTYPENGLSHFDALHDNLRISWMHTRLFFGMLPRIPSLLTRCRQAHWAGVAERKGLLGMRFMLAVYQRLGRGLFTLFLWPVIAFYWLTGRAQRRASQAWLRQIGNYARQHDIVLPKPLSSYHHFLRFGQAMLDKIASWRGDLRWGCDIDFAPGAREIIEQGKQKGQLILVSHLGDVEVCRALAQQVSGLVINALVFTENAQRFKQVLDVVAPQAGVNLIPVNDIGPDTAMMLQQKLEAGEWVAIVGDRTSVNRQRGGVRRVVWSRFLGRDAPFPQGPFVLAAALRCPVLLMFVIRERQKLRVYCESFADPIVLPRATRQQTLQQVIDRYAERLAHYALKSPLDWFNFFDFWRLPDDEQSSGKKE</sequence>
<dbReference type="InterPro" id="IPR001173">
    <property type="entry name" value="Glyco_trans_2-like"/>
</dbReference>
<accession>A0AA41XY40</accession>
<dbReference type="GO" id="GO:0016746">
    <property type="term" value="F:acyltransferase activity"/>
    <property type="evidence" value="ECO:0007669"/>
    <property type="project" value="UniProtKB-KW"/>
</dbReference>
<evidence type="ECO:0000313" key="8">
    <source>
        <dbReference type="EMBL" id="MCV9878891.1"/>
    </source>
</evidence>
<keyword evidence="2" id="KW-1003">Cell membrane</keyword>
<evidence type="ECO:0000256" key="2">
    <source>
        <dbReference type="ARBA" id="ARBA00022475"/>
    </source>
</evidence>
<dbReference type="EMBL" id="JAMPJU010000005">
    <property type="protein sequence ID" value="MCV9882444.1"/>
    <property type="molecule type" value="Genomic_DNA"/>
</dbReference>
<keyword evidence="5" id="KW-0472">Membrane</keyword>
<evidence type="ECO:0000256" key="5">
    <source>
        <dbReference type="ARBA" id="ARBA00023136"/>
    </source>
</evidence>
<dbReference type="Pfam" id="PF00535">
    <property type="entry name" value="Glycos_transf_2"/>
    <property type="match status" value="1"/>
</dbReference>
<dbReference type="CDD" id="cd07984">
    <property type="entry name" value="LPLAT_LABLAT-like"/>
    <property type="match status" value="1"/>
</dbReference>
<evidence type="ECO:0000256" key="3">
    <source>
        <dbReference type="ARBA" id="ARBA00022519"/>
    </source>
</evidence>
<dbReference type="InterPro" id="IPR004960">
    <property type="entry name" value="LipA_acyltrans"/>
</dbReference>
<keyword evidence="3" id="KW-0997">Cell inner membrane</keyword>
<feature type="domain" description="Glycosyltransferase 2-like" evidence="7">
    <location>
        <begin position="10"/>
        <end position="146"/>
    </location>
</feature>
<comment type="caution">
    <text evidence="8">The sequence shown here is derived from an EMBL/GenBank/DDBJ whole genome shotgun (WGS) entry which is preliminary data.</text>
</comment>
<keyword evidence="6" id="KW-0012">Acyltransferase</keyword>
<comment type="subcellular location">
    <subcellularLocation>
        <location evidence="1">Cell inner membrane</location>
    </subcellularLocation>
</comment>
<proteinExistence type="predicted"/>
<evidence type="ECO:0000313" key="10">
    <source>
        <dbReference type="Proteomes" id="UP001165568"/>
    </source>
</evidence>
<dbReference type="CDD" id="cd04179">
    <property type="entry name" value="DPM_DPG-synthase_like"/>
    <property type="match status" value="1"/>
</dbReference>
<name>A0AA41XY40_9GAMM</name>
<dbReference type="EMBL" id="JAMPJT010000005">
    <property type="protein sequence ID" value="MCV9878891.1"/>
    <property type="molecule type" value="Genomic_DNA"/>
</dbReference>
<dbReference type="PANTHER" id="PTHR10859:SF91">
    <property type="entry name" value="DOLICHYL-PHOSPHATE BETA-GLUCOSYLTRANSFERASE"/>
    <property type="match status" value="1"/>
</dbReference>
<gene>
    <name evidence="8" type="ORF">NC803_08520</name>
    <name evidence="9" type="ORF">NC856_09170</name>
</gene>
<dbReference type="RefSeq" id="WP_264090125.1">
    <property type="nucleotide sequence ID" value="NZ_JAMPJT010000005.1"/>
</dbReference>
<reference evidence="8" key="1">
    <citation type="submission" date="2022-04" db="EMBL/GenBank/DDBJ databases">
        <title>Brenneria sp. isolated from walnut trees in Serbia.</title>
        <authorList>
            <person name="Gasic K."/>
            <person name="Zlatkovic N."/>
            <person name="Kuzmanovic N."/>
        </authorList>
    </citation>
    <scope>NUCLEOTIDE SEQUENCE</scope>
    <source>
        <strain evidence="9">KBI 423</strain>
        <strain evidence="8">KBI 447</strain>
    </source>
</reference>
<evidence type="ECO:0000259" key="7">
    <source>
        <dbReference type="Pfam" id="PF00535"/>
    </source>
</evidence>
<dbReference type="SUPFAM" id="SSF53448">
    <property type="entry name" value="Nucleotide-diphospho-sugar transferases"/>
    <property type="match status" value="1"/>
</dbReference>
<dbReference type="AlphaFoldDB" id="A0AA41XY40"/>
<dbReference type="GO" id="GO:0009247">
    <property type="term" value="P:glycolipid biosynthetic process"/>
    <property type="evidence" value="ECO:0007669"/>
    <property type="project" value="UniProtKB-ARBA"/>
</dbReference>
<dbReference type="GO" id="GO:0006487">
    <property type="term" value="P:protein N-linked glycosylation"/>
    <property type="evidence" value="ECO:0007669"/>
    <property type="project" value="TreeGrafter"/>
</dbReference>
<evidence type="ECO:0000313" key="9">
    <source>
        <dbReference type="EMBL" id="MCV9882444.1"/>
    </source>
</evidence>
<evidence type="ECO:0000256" key="6">
    <source>
        <dbReference type="ARBA" id="ARBA00023315"/>
    </source>
</evidence>
<dbReference type="Proteomes" id="UP001165568">
    <property type="component" value="Unassembled WGS sequence"/>
</dbReference>
<dbReference type="PANTHER" id="PTHR10859">
    <property type="entry name" value="GLYCOSYL TRANSFERASE"/>
    <property type="match status" value="1"/>
</dbReference>
<keyword evidence="4" id="KW-0808">Transferase</keyword>
<dbReference type="InterPro" id="IPR029044">
    <property type="entry name" value="Nucleotide-diphossugar_trans"/>
</dbReference>
<dbReference type="Proteomes" id="UP001165569">
    <property type="component" value="Unassembled WGS sequence"/>
</dbReference>
<organism evidence="8 11">
    <name type="scientific">Brenneria izbisi</name>
    <dbReference type="NCBI Taxonomy" id="2939450"/>
    <lineage>
        <taxon>Bacteria</taxon>
        <taxon>Pseudomonadati</taxon>
        <taxon>Pseudomonadota</taxon>
        <taxon>Gammaproteobacteria</taxon>
        <taxon>Enterobacterales</taxon>
        <taxon>Pectobacteriaceae</taxon>
        <taxon>Brenneria</taxon>
    </lineage>
</organism>
<dbReference type="GO" id="GO:0005886">
    <property type="term" value="C:plasma membrane"/>
    <property type="evidence" value="ECO:0007669"/>
    <property type="project" value="UniProtKB-SubCell"/>
</dbReference>
<evidence type="ECO:0000256" key="1">
    <source>
        <dbReference type="ARBA" id="ARBA00004533"/>
    </source>
</evidence>
<dbReference type="Gene3D" id="3.90.550.10">
    <property type="entry name" value="Spore Coat Polysaccharide Biosynthesis Protein SpsA, Chain A"/>
    <property type="match status" value="1"/>
</dbReference>
<protein>
    <submittedName>
        <fullName evidence="8">Glycosyltransferase family 2 protein</fullName>
    </submittedName>
</protein>
<keyword evidence="10" id="KW-1185">Reference proteome</keyword>
<evidence type="ECO:0000256" key="4">
    <source>
        <dbReference type="ARBA" id="ARBA00022679"/>
    </source>
</evidence>
<evidence type="ECO:0000313" key="11">
    <source>
        <dbReference type="Proteomes" id="UP001165569"/>
    </source>
</evidence>